<evidence type="ECO:0000256" key="1">
    <source>
        <dbReference type="SAM" id="MobiDB-lite"/>
    </source>
</evidence>
<dbReference type="EMBL" id="JAFEMC010000005">
    <property type="protein sequence ID" value="MBM6577984.1"/>
    <property type="molecule type" value="Genomic_DNA"/>
</dbReference>
<name>A0ABS2DAL2_9SPHN</name>
<gene>
    <name evidence="2" type="ORF">ILT43_16500</name>
</gene>
<dbReference type="RefSeq" id="WP_204200081.1">
    <property type="nucleotide sequence ID" value="NZ_JAFEMC010000005.1"/>
</dbReference>
<evidence type="ECO:0000313" key="3">
    <source>
        <dbReference type="Proteomes" id="UP000763641"/>
    </source>
</evidence>
<proteinExistence type="predicted"/>
<accession>A0ABS2DAL2</accession>
<protein>
    <submittedName>
        <fullName evidence="2">Uncharacterized protein</fullName>
    </submittedName>
</protein>
<evidence type="ECO:0000313" key="2">
    <source>
        <dbReference type="EMBL" id="MBM6577984.1"/>
    </source>
</evidence>
<keyword evidence="3" id="KW-1185">Reference proteome</keyword>
<feature type="compositionally biased region" description="Low complexity" evidence="1">
    <location>
        <begin position="50"/>
        <end position="71"/>
    </location>
</feature>
<sequence length="154" mass="16625">MIVTAAFETVSALLAVMSPIALPEPQDCRAITEPSKRLACYDARNTPTEPAVARPPAAAQRRPSSPPVSSYVPPAASIVADRTGRIVTVERLRYGRYRVALDDGRAFLTSTNTAAPPRVGESVSLRRSAIGTTFLDIRGRQPITVRPTKARQMP</sequence>
<feature type="region of interest" description="Disordered" evidence="1">
    <location>
        <begin position="47"/>
        <end position="71"/>
    </location>
</feature>
<dbReference type="Proteomes" id="UP000763641">
    <property type="component" value="Unassembled WGS sequence"/>
</dbReference>
<reference evidence="2 3" key="1">
    <citation type="submission" date="2020-12" db="EMBL/GenBank/DDBJ databases">
        <title>Sphingomonas sp.</title>
        <authorList>
            <person name="Kim M.K."/>
        </authorList>
    </citation>
    <scope>NUCLEOTIDE SEQUENCE [LARGE SCALE GENOMIC DNA]</scope>
    <source>
        <strain evidence="2 3">BT552</strain>
    </source>
</reference>
<organism evidence="2 3">
    <name type="scientific">Sphingomonas longa</name>
    <dbReference type="NCBI Taxonomy" id="2778730"/>
    <lineage>
        <taxon>Bacteria</taxon>
        <taxon>Pseudomonadati</taxon>
        <taxon>Pseudomonadota</taxon>
        <taxon>Alphaproteobacteria</taxon>
        <taxon>Sphingomonadales</taxon>
        <taxon>Sphingomonadaceae</taxon>
        <taxon>Sphingomonas</taxon>
    </lineage>
</organism>
<comment type="caution">
    <text evidence="2">The sequence shown here is derived from an EMBL/GenBank/DDBJ whole genome shotgun (WGS) entry which is preliminary data.</text>
</comment>